<gene>
    <name evidence="3" type="ORF">HannXRQ_Chr13g0392831</name>
    <name evidence="2" type="ORF">HanXRQr2_Chr13g0575031</name>
</gene>
<evidence type="ECO:0000256" key="1">
    <source>
        <dbReference type="SAM" id="Coils"/>
    </source>
</evidence>
<dbReference type="EMBL" id="CM007902">
    <property type="protein sequence ID" value="OTG00599.1"/>
    <property type="molecule type" value="Genomic_DNA"/>
</dbReference>
<dbReference type="AlphaFoldDB" id="A0A251SPR5"/>
<name>A0A251SPR5_HELAN</name>
<dbReference type="Proteomes" id="UP000215914">
    <property type="component" value="Chromosome 13"/>
</dbReference>
<evidence type="ECO:0000313" key="2">
    <source>
        <dbReference type="EMBL" id="KAF5772283.1"/>
    </source>
</evidence>
<dbReference type="EMBL" id="MNCJ02000328">
    <property type="protein sequence ID" value="KAF5772283.1"/>
    <property type="molecule type" value="Genomic_DNA"/>
</dbReference>
<reference evidence="2 4" key="1">
    <citation type="journal article" date="2017" name="Nature">
        <title>The sunflower genome provides insights into oil metabolism, flowering and Asterid evolution.</title>
        <authorList>
            <person name="Badouin H."/>
            <person name="Gouzy J."/>
            <person name="Grassa C.J."/>
            <person name="Murat F."/>
            <person name="Staton S.E."/>
            <person name="Cottret L."/>
            <person name="Lelandais-Briere C."/>
            <person name="Owens G.L."/>
            <person name="Carrere S."/>
            <person name="Mayjonade B."/>
            <person name="Legrand L."/>
            <person name="Gill N."/>
            <person name="Kane N.C."/>
            <person name="Bowers J.E."/>
            <person name="Hubner S."/>
            <person name="Bellec A."/>
            <person name="Berard A."/>
            <person name="Berges H."/>
            <person name="Blanchet N."/>
            <person name="Boniface M.C."/>
            <person name="Brunel D."/>
            <person name="Catrice O."/>
            <person name="Chaidir N."/>
            <person name="Claudel C."/>
            <person name="Donnadieu C."/>
            <person name="Faraut T."/>
            <person name="Fievet G."/>
            <person name="Helmstetter N."/>
            <person name="King M."/>
            <person name="Knapp S.J."/>
            <person name="Lai Z."/>
            <person name="Le Paslier M.C."/>
            <person name="Lippi Y."/>
            <person name="Lorenzon L."/>
            <person name="Mandel J.R."/>
            <person name="Marage G."/>
            <person name="Marchand G."/>
            <person name="Marquand E."/>
            <person name="Bret-Mestries E."/>
            <person name="Morien E."/>
            <person name="Nambeesan S."/>
            <person name="Nguyen T."/>
            <person name="Pegot-Espagnet P."/>
            <person name="Pouilly N."/>
            <person name="Raftis F."/>
            <person name="Sallet E."/>
            <person name="Schiex T."/>
            <person name="Thomas J."/>
            <person name="Vandecasteele C."/>
            <person name="Vares D."/>
            <person name="Vear F."/>
            <person name="Vautrin S."/>
            <person name="Crespi M."/>
            <person name="Mangin B."/>
            <person name="Burke J.M."/>
            <person name="Salse J."/>
            <person name="Munos S."/>
            <person name="Vincourt P."/>
            <person name="Rieseberg L.H."/>
            <person name="Langlade N.B."/>
        </authorList>
    </citation>
    <scope>NUCLEOTIDE SEQUENCE [LARGE SCALE GENOMIC DNA]</scope>
    <source>
        <strain evidence="4">cv. SF193</strain>
        <tissue evidence="2">Leaves</tissue>
    </source>
</reference>
<reference evidence="2" key="3">
    <citation type="submission" date="2020-06" db="EMBL/GenBank/DDBJ databases">
        <title>Helianthus annuus Genome sequencing and assembly Release 2.</title>
        <authorList>
            <person name="Gouzy J."/>
            <person name="Langlade N."/>
            <person name="Munos S."/>
        </authorList>
    </citation>
    <scope>NUCLEOTIDE SEQUENCE</scope>
    <source>
        <tissue evidence="2">Leaves</tissue>
    </source>
</reference>
<protein>
    <submittedName>
        <fullName evidence="3">Uncharacterized protein</fullName>
    </submittedName>
</protein>
<organism evidence="3 4">
    <name type="scientific">Helianthus annuus</name>
    <name type="common">Common sunflower</name>
    <dbReference type="NCBI Taxonomy" id="4232"/>
    <lineage>
        <taxon>Eukaryota</taxon>
        <taxon>Viridiplantae</taxon>
        <taxon>Streptophyta</taxon>
        <taxon>Embryophyta</taxon>
        <taxon>Tracheophyta</taxon>
        <taxon>Spermatophyta</taxon>
        <taxon>Magnoliopsida</taxon>
        <taxon>eudicotyledons</taxon>
        <taxon>Gunneridae</taxon>
        <taxon>Pentapetalae</taxon>
        <taxon>asterids</taxon>
        <taxon>campanulids</taxon>
        <taxon>Asterales</taxon>
        <taxon>Asteraceae</taxon>
        <taxon>Asteroideae</taxon>
        <taxon>Heliantheae alliance</taxon>
        <taxon>Heliantheae</taxon>
        <taxon>Helianthus</taxon>
    </lineage>
</organism>
<dbReference type="Gramene" id="mRNA:HanXRQr2_Chr13g0575031">
    <property type="protein sequence ID" value="mRNA:HanXRQr2_Chr13g0575031"/>
    <property type="gene ID" value="HanXRQr2_Chr13g0575031"/>
</dbReference>
<dbReference type="PANTHER" id="PTHR34937:SF1">
    <property type="entry name" value="PARAMYOSIN"/>
    <property type="match status" value="1"/>
</dbReference>
<proteinExistence type="predicted"/>
<feature type="coiled-coil region" evidence="1">
    <location>
        <begin position="78"/>
        <end position="116"/>
    </location>
</feature>
<reference evidence="3" key="2">
    <citation type="submission" date="2017-02" db="EMBL/GenBank/DDBJ databases">
        <title>Sunflower complete genome.</title>
        <authorList>
            <person name="Langlade N."/>
            <person name="Munos S."/>
        </authorList>
    </citation>
    <scope>NUCLEOTIDE SEQUENCE [LARGE SCALE GENOMIC DNA]</scope>
    <source>
        <tissue evidence="3">Leaves</tissue>
    </source>
</reference>
<accession>A0A251SPR5</accession>
<evidence type="ECO:0000313" key="3">
    <source>
        <dbReference type="EMBL" id="OTG00599.1"/>
    </source>
</evidence>
<dbReference type="PANTHER" id="PTHR34937">
    <property type="entry name" value="OS08G0559800 PROTEIN"/>
    <property type="match status" value="1"/>
</dbReference>
<keyword evidence="4" id="KW-1185">Reference proteome</keyword>
<keyword evidence="1" id="KW-0175">Coiled coil</keyword>
<evidence type="ECO:0000313" key="4">
    <source>
        <dbReference type="Proteomes" id="UP000215914"/>
    </source>
</evidence>
<sequence length="195" mass="22009">MSVKEYIAKEKEHIDSLLRSALSRRISDDPSLKTNELFKAGAREAVEKAKFELHVSFNRLKVLAHEAIKKRDVVVRSNEKLSVELMEIGKEKEELMKQKEEVVKELEESVKAKEGVKSEIGTAAQMLVTGIDKISGKVNQFKNLTAGGLRRSQRYTRLLVVAYGVIKGRNEAREHAGAIIFSLKNKLVCTLKIIY</sequence>
<dbReference type="InterPro" id="IPR040300">
    <property type="entry name" value="At3g49055-like"/>
</dbReference>
<dbReference type="InParanoid" id="A0A251SPR5"/>